<dbReference type="InterPro" id="IPR001734">
    <property type="entry name" value="Na/solute_symporter"/>
</dbReference>
<name>A0A0L8VE56_9BACT</name>
<evidence type="ECO:0000256" key="2">
    <source>
        <dbReference type="ARBA" id="ARBA00006434"/>
    </source>
</evidence>
<feature type="transmembrane region" description="Helical" evidence="14">
    <location>
        <begin position="485"/>
        <end position="508"/>
    </location>
</feature>
<dbReference type="GO" id="GO:0015824">
    <property type="term" value="P:proline transport"/>
    <property type="evidence" value="ECO:0007669"/>
    <property type="project" value="TreeGrafter"/>
</dbReference>
<dbReference type="InterPro" id="IPR038377">
    <property type="entry name" value="Na/Glc_symporter_sf"/>
</dbReference>
<accession>A0A0L8VE56</accession>
<evidence type="ECO:0000313" key="16">
    <source>
        <dbReference type="Proteomes" id="UP000036958"/>
    </source>
</evidence>
<feature type="transmembrane region" description="Helical" evidence="14">
    <location>
        <begin position="73"/>
        <end position="93"/>
    </location>
</feature>
<proteinExistence type="inferred from homology"/>
<evidence type="ECO:0000256" key="13">
    <source>
        <dbReference type="RuleBase" id="RU362091"/>
    </source>
</evidence>
<dbReference type="OrthoDB" id="9814523at2"/>
<keyword evidence="10 14" id="KW-0472">Membrane</keyword>
<comment type="catalytic activity">
    <reaction evidence="12">
        <text>L-proline(in) + Na(+)(in) = L-proline(out) + Na(+)(out)</text>
        <dbReference type="Rhea" id="RHEA:28967"/>
        <dbReference type="ChEBI" id="CHEBI:29101"/>
        <dbReference type="ChEBI" id="CHEBI:60039"/>
    </reaction>
</comment>
<dbReference type="NCBIfam" id="TIGR00813">
    <property type="entry name" value="sss"/>
    <property type="match status" value="1"/>
</dbReference>
<dbReference type="CDD" id="cd10322">
    <property type="entry name" value="SLC5sbd"/>
    <property type="match status" value="1"/>
</dbReference>
<evidence type="ECO:0000256" key="4">
    <source>
        <dbReference type="ARBA" id="ARBA00022475"/>
    </source>
</evidence>
<evidence type="ECO:0000256" key="3">
    <source>
        <dbReference type="ARBA" id="ARBA00022448"/>
    </source>
</evidence>
<feature type="transmembrane region" description="Helical" evidence="14">
    <location>
        <begin position="128"/>
        <end position="149"/>
    </location>
</feature>
<keyword evidence="7 14" id="KW-1133">Transmembrane helix</keyword>
<dbReference type="Proteomes" id="UP000036958">
    <property type="component" value="Unassembled WGS sequence"/>
</dbReference>
<dbReference type="Gene3D" id="1.20.1730.10">
    <property type="entry name" value="Sodium/glucose cotransporter"/>
    <property type="match status" value="1"/>
</dbReference>
<dbReference type="AlphaFoldDB" id="A0A0L8VE56"/>
<keyword evidence="6" id="KW-0769">Symport</keyword>
<gene>
    <name evidence="15" type="ORF">NC99_04550</name>
</gene>
<evidence type="ECO:0000256" key="8">
    <source>
        <dbReference type="ARBA" id="ARBA00023053"/>
    </source>
</evidence>
<dbReference type="Pfam" id="PF00474">
    <property type="entry name" value="SSF"/>
    <property type="match status" value="1"/>
</dbReference>
<keyword evidence="16" id="KW-1185">Reference proteome</keyword>
<dbReference type="PANTHER" id="PTHR48086:SF3">
    <property type="entry name" value="SODIUM_PROLINE SYMPORTER"/>
    <property type="match status" value="1"/>
</dbReference>
<dbReference type="GO" id="GO:0005886">
    <property type="term" value="C:plasma membrane"/>
    <property type="evidence" value="ECO:0007669"/>
    <property type="project" value="UniProtKB-SubCell"/>
</dbReference>
<dbReference type="PROSITE" id="PS50283">
    <property type="entry name" value="NA_SOLUT_SYMP_3"/>
    <property type="match status" value="1"/>
</dbReference>
<feature type="transmembrane region" description="Helical" evidence="14">
    <location>
        <begin position="386"/>
        <end position="404"/>
    </location>
</feature>
<feature type="transmembrane region" description="Helical" evidence="14">
    <location>
        <begin position="340"/>
        <end position="357"/>
    </location>
</feature>
<sequence>MNTFSLGVVVITYLLVIAYLGYVGFKKTKTAKDYLLGGREIHPFVMAVSYGATFISTSAIIGFGGIAGVYGMGLIWLTVLNIFIGVLIAFVFFGRRTRKMGHNLDAHTFPEFLGNRFQSKTIQMMSGGIIFVAMPLYAAVVLIGGARFIESIFEIDFGIALTFFSLIIAAYVIAGGLKGVMYTDALQGGIMFFSLFFLLFMTYIKLGGVSGAHEALGNMAKLVPESLQAKGHHGWTAFPTMGSSWWWILTTNIILGVGIGVLAQPQLVVRFMTVKSNRELNRAVLIGGVFIFVVTGFIYTVGALSNLYFYRETGKLAIEIAQGNVDLIIPEFLNAAMPEWFVYLFMLALLSAGMSTLSSQFHTMGTSIGRDLFENLFPRKEMNSMLITRVGIVVAILISIIIGYHLPIGIVARGTAIFFGICAAAFLPAYFAGLYWKGATRAGAMWSMGAGLLSSAFMLAFMHQAESAPLGISQAIFGKDFLVGQFPWMIIDPIMIALPFSILVLVVVSSMTQKVEAKHLDVCMKGVRQIRTGL</sequence>
<feature type="transmembrane region" description="Helical" evidence="14">
    <location>
        <begin position="6"/>
        <end position="25"/>
    </location>
</feature>
<dbReference type="InterPro" id="IPR050277">
    <property type="entry name" value="Sodium:Solute_Symporter"/>
</dbReference>
<protein>
    <submittedName>
        <fullName evidence="15">Sodium:solute symporter</fullName>
    </submittedName>
</protein>
<evidence type="ECO:0000256" key="1">
    <source>
        <dbReference type="ARBA" id="ARBA00004651"/>
    </source>
</evidence>
<keyword evidence="3" id="KW-0813">Transport</keyword>
<dbReference type="PATRIC" id="fig|1409788.3.peg.472"/>
<evidence type="ECO:0000313" key="15">
    <source>
        <dbReference type="EMBL" id="KOH46739.1"/>
    </source>
</evidence>
<dbReference type="PANTHER" id="PTHR48086">
    <property type="entry name" value="SODIUM/PROLINE SYMPORTER-RELATED"/>
    <property type="match status" value="1"/>
</dbReference>
<feature type="transmembrane region" description="Helical" evidence="14">
    <location>
        <begin position="410"/>
        <end position="432"/>
    </location>
</feature>
<evidence type="ECO:0000256" key="11">
    <source>
        <dbReference type="ARBA" id="ARBA00023201"/>
    </source>
</evidence>
<organism evidence="15 16">
    <name type="scientific">Sunxiuqinia dokdonensis</name>
    <dbReference type="NCBI Taxonomy" id="1409788"/>
    <lineage>
        <taxon>Bacteria</taxon>
        <taxon>Pseudomonadati</taxon>
        <taxon>Bacteroidota</taxon>
        <taxon>Bacteroidia</taxon>
        <taxon>Marinilabiliales</taxon>
        <taxon>Prolixibacteraceae</taxon>
        <taxon>Sunxiuqinia</taxon>
    </lineage>
</organism>
<evidence type="ECO:0000256" key="14">
    <source>
        <dbReference type="SAM" id="Phobius"/>
    </source>
</evidence>
<keyword evidence="8" id="KW-0915">Sodium</keyword>
<keyword evidence="9" id="KW-0406">Ion transport</keyword>
<dbReference type="RefSeq" id="WP_053179348.1">
    <property type="nucleotide sequence ID" value="NZ_LGIA01000022.1"/>
</dbReference>
<evidence type="ECO:0000256" key="9">
    <source>
        <dbReference type="ARBA" id="ARBA00023065"/>
    </source>
</evidence>
<evidence type="ECO:0000256" key="5">
    <source>
        <dbReference type="ARBA" id="ARBA00022692"/>
    </source>
</evidence>
<keyword evidence="4" id="KW-1003">Cell membrane</keyword>
<dbReference type="GO" id="GO:0015193">
    <property type="term" value="F:L-proline transmembrane transporter activity"/>
    <property type="evidence" value="ECO:0007669"/>
    <property type="project" value="TreeGrafter"/>
</dbReference>
<feature type="transmembrane region" description="Helical" evidence="14">
    <location>
        <begin position="185"/>
        <end position="204"/>
    </location>
</feature>
<keyword evidence="11" id="KW-0739">Sodium transport</keyword>
<dbReference type="GO" id="GO:0005298">
    <property type="term" value="F:proline:sodium symporter activity"/>
    <property type="evidence" value="ECO:0007669"/>
    <property type="project" value="TreeGrafter"/>
</dbReference>
<feature type="transmembrane region" description="Helical" evidence="14">
    <location>
        <begin position="155"/>
        <end position="173"/>
    </location>
</feature>
<reference evidence="16" key="1">
    <citation type="submission" date="2015-07" db="EMBL/GenBank/DDBJ databases">
        <title>Genome sequencing of Sunxiuqinia dokdonensis strain SK.</title>
        <authorList>
            <person name="Ahn S."/>
            <person name="Kim B.-C."/>
        </authorList>
    </citation>
    <scope>NUCLEOTIDE SEQUENCE [LARGE SCALE GENOMIC DNA]</scope>
    <source>
        <strain evidence="16">SK</strain>
    </source>
</reference>
<evidence type="ECO:0000256" key="12">
    <source>
        <dbReference type="ARBA" id="ARBA00033708"/>
    </source>
</evidence>
<evidence type="ECO:0000256" key="7">
    <source>
        <dbReference type="ARBA" id="ARBA00022989"/>
    </source>
</evidence>
<comment type="caution">
    <text evidence="15">The sequence shown here is derived from an EMBL/GenBank/DDBJ whole genome shotgun (WGS) entry which is preliminary data.</text>
</comment>
<feature type="transmembrane region" description="Helical" evidence="14">
    <location>
        <begin position="45"/>
        <end position="67"/>
    </location>
</feature>
<evidence type="ECO:0000256" key="6">
    <source>
        <dbReference type="ARBA" id="ARBA00022847"/>
    </source>
</evidence>
<comment type="subcellular location">
    <subcellularLocation>
        <location evidence="1">Cell membrane</location>
        <topology evidence="1">Multi-pass membrane protein</topology>
    </subcellularLocation>
</comment>
<dbReference type="EMBL" id="LGIA01000022">
    <property type="protein sequence ID" value="KOH46739.1"/>
    <property type="molecule type" value="Genomic_DNA"/>
</dbReference>
<dbReference type="STRING" id="1409788.NC99_04550"/>
<feature type="transmembrane region" description="Helical" evidence="14">
    <location>
        <begin position="284"/>
        <end position="309"/>
    </location>
</feature>
<keyword evidence="5 14" id="KW-0812">Transmembrane</keyword>
<feature type="transmembrane region" description="Helical" evidence="14">
    <location>
        <begin position="444"/>
        <end position="465"/>
    </location>
</feature>
<comment type="similarity">
    <text evidence="2 13">Belongs to the sodium:solute symporter (SSF) (TC 2.A.21) family.</text>
</comment>
<feature type="transmembrane region" description="Helical" evidence="14">
    <location>
        <begin position="245"/>
        <end position="263"/>
    </location>
</feature>
<evidence type="ECO:0000256" key="10">
    <source>
        <dbReference type="ARBA" id="ARBA00023136"/>
    </source>
</evidence>